<protein>
    <submittedName>
        <fullName evidence="5">Uncharacterized protein</fullName>
    </submittedName>
</protein>
<dbReference type="EMBL" id="LQXD01000109">
    <property type="protein sequence ID" value="OIJ15092.1"/>
    <property type="molecule type" value="Genomic_DNA"/>
</dbReference>
<dbReference type="Gene3D" id="1.25.40.10">
    <property type="entry name" value="Tetratricopeptide repeat domain"/>
    <property type="match status" value="1"/>
</dbReference>
<keyword evidence="4" id="KW-0472">Membrane</keyword>
<evidence type="ECO:0000256" key="4">
    <source>
        <dbReference type="SAM" id="Phobius"/>
    </source>
</evidence>
<dbReference type="InterPro" id="IPR051685">
    <property type="entry name" value="Ycf3/AcsC/BcsC/TPR_MFPF"/>
</dbReference>
<reference evidence="5" key="1">
    <citation type="submission" date="2016-10" db="EMBL/GenBank/DDBJ databases">
        <title>Draft genome sequences of four alkaliphilic bacteria belonging to the Anaerobacillus genus.</title>
        <authorList>
            <person name="Bassil N.M."/>
            <person name="Lloyd J.R."/>
        </authorList>
    </citation>
    <scope>NUCLEOTIDE SEQUENCE [LARGE SCALE GENOMIC DNA]</scope>
    <source>
        <strain evidence="5">NB2006</strain>
    </source>
</reference>
<dbReference type="SMART" id="SM00028">
    <property type="entry name" value="TPR"/>
    <property type="match status" value="4"/>
</dbReference>
<keyword evidence="4" id="KW-1133">Transmembrane helix</keyword>
<dbReference type="SUPFAM" id="SSF48452">
    <property type="entry name" value="TPR-like"/>
    <property type="match status" value="1"/>
</dbReference>
<evidence type="ECO:0000256" key="1">
    <source>
        <dbReference type="ARBA" id="ARBA00022737"/>
    </source>
</evidence>
<dbReference type="AlphaFoldDB" id="A0A1S2LRF8"/>
<evidence type="ECO:0000256" key="3">
    <source>
        <dbReference type="PROSITE-ProRule" id="PRU00339"/>
    </source>
</evidence>
<dbReference type="InterPro" id="IPR019734">
    <property type="entry name" value="TPR_rpt"/>
</dbReference>
<accession>A0A1S2LRF8</accession>
<name>A0A1S2LRF8_9BACI</name>
<dbReference type="PANTHER" id="PTHR44943">
    <property type="entry name" value="CELLULOSE SYNTHASE OPERON PROTEIN C"/>
    <property type="match status" value="1"/>
</dbReference>
<evidence type="ECO:0000256" key="2">
    <source>
        <dbReference type="ARBA" id="ARBA00022803"/>
    </source>
</evidence>
<dbReference type="Pfam" id="PF13181">
    <property type="entry name" value="TPR_8"/>
    <property type="match status" value="2"/>
</dbReference>
<feature type="repeat" description="TPR" evidence="3">
    <location>
        <begin position="114"/>
        <end position="147"/>
    </location>
</feature>
<evidence type="ECO:0000313" key="5">
    <source>
        <dbReference type="EMBL" id="OIJ15092.1"/>
    </source>
</evidence>
<dbReference type="InterPro" id="IPR011990">
    <property type="entry name" value="TPR-like_helical_dom_sf"/>
</dbReference>
<dbReference type="PROSITE" id="PS50005">
    <property type="entry name" value="TPR"/>
    <property type="match status" value="3"/>
</dbReference>
<proteinExistence type="predicted"/>
<comment type="caution">
    <text evidence="5">The sequence shown here is derived from an EMBL/GenBank/DDBJ whole genome shotgun (WGS) entry which is preliminary data.</text>
</comment>
<keyword evidence="4" id="KW-0812">Transmembrane</keyword>
<gene>
    <name evidence="5" type="ORF">AWH56_12650</name>
</gene>
<feature type="transmembrane region" description="Helical" evidence="4">
    <location>
        <begin position="28"/>
        <end position="54"/>
    </location>
</feature>
<feature type="repeat" description="TPR" evidence="3">
    <location>
        <begin position="182"/>
        <end position="215"/>
    </location>
</feature>
<keyword evidence="2 3" id="KW-0802">TPR repeat</keyword>
<dbReference type="PROSITE" id="PS50293">
    <property type="entry name" value="TPR_REGION"/>
    <property type="match status" value="1"/>
</dbReference>
<dbReference type="PANTHER" id="PTHR44943:SF8">
    <property type="entry name" value="TPR REPEAT-CONTAINING PROTEIN MJ0263"/>
    <property type="match status" value="1"/>
</dbReference>
<sequence>MRKELLQDFENEKGGVTSKKFNKTFTKIQAITILTLTLFFSTGGGYALGHFYFWNSLEAKRINEQLAFYEEKVKINPNSLEDRIILGYTHYLKGNNNSAIQEFKYVLDQDDKYYDAYYNLGLVYLDEKKHYEALSMFGKTVDIAPRDYKGHAQLGITYRHLNMLEEALNALNEANKLAPANSDIIYQIGLVAEAQGDLKTAVEIYKDALQYDPLYENAAVALDRIEKNELKNVGE</sequence>
<keyword evidence="1" id="KW-0677">Repeat</keyword>
<organism evidence="5">
    <name type="scientific">Anaerobacillus isosaccharinicus</name>
    <dbReference type="NCBI Taxonomy" id="1532552"/>
    <lineage>
        <taxon>Bacteria</taxon>
        <taxon>Bacillati</taxon>
        <taxon>Bacillota</taxon>
        <taxon>Bacilli</taxon>
        <taxon>Bacillales</taxon>
        <taxon>Bacillaceae</taxon>
        <taxon>Anaerobacillus</taxon>
    </lineage>
</organism>
<feature type="repeat" description="TPR" evidence="3">
    <location>
        <begin position="148"/>
        <end position="181"/>
    </location>
</feature>
<dbReference type="Pfam" id="PF12895">
    <property type="entry name" value="ANAPC3"/>
    <property type="match status" value="1"/>
</dbReference>